<dbReference type="RefSeq" id="WP_379954286.1">
    <property type="nucleotide sequence ID" value="NZ_JAUYVI010000002.1"/>
</dbReference>
<proteinExistence type="predicted"/>
<name>A0ABU0YI52_9PROT</name>
<comment type="caution">
    <text evidence="2">The sequence shown here is derived from an EMBL/GenBank/DDBJ whole genome shotgun (WGS) entry which is preliminary data.</text>
</comment>
<evidence type="ECO:0000313" key="2">
    <source>
        <dbReference type="EMBL" id="MDQ7246870.1"/>
    </source>
</evidence>
<gene>
    <name evidence="2" type="ORF">Q8A70_04305</name>
</gene>
<protein>
    <submittedName>
        <fullName evidence="2">Uncharacterized protein</fullName>
    </submittedName>
</protein>
<keyword evidence="1" id="KW-0732">Signal</keyword>
<sequence length="130" mass="13571">MKAAYIALALAALAPLGAAHAEDLSAWKKSPATMCLMDRSDGKLATFAAADTNCGPVGDTSRAPRGYVLSDAVEDAYRAANSGDAKGAQQLMRVLWNIQSRSPALQSCWQTMVKACDAAKIGEAIEAAKP</sequence>
<evidence type="ECO:0000256" key="1">
    <source>
        <dbReference type="SAM" id="SignalP"/>
    </source>
</evidence>
<keyword evidence="3" id="KW-1185">Reference proteome</keyword>
<organism evidence="2 3">
    <name type="scientific">Dongia sedimenti</name>
    <dbReference type="NCBI Taxonomy" id="3064282"/>
    <lineage>
        <taxon>Bacteria</taxon>
        <taxon>Pseudomonadati</taxon>
        <taxon>Pseudomonadota</taxon>
        <taxon>Alphaproteobacteria</taxon>
        <taxon>Rhodospirillales</taxon>
        <taxon>Dongiaceae</taxon>
        <taxon>Dongia</taxon>
    </lineage>
</organism>
<dbReference type="EMBL" id="JAUYVI010000002">
    <property type="protein sequence ID" value="MDQ7246870.1"/>
    <property type="molecule type" value="Genomic_DNA"/>
</dbReference>
<evidence type="ECO:0000313" key="3">
    <source>
        <dbReference type="Proteomes" id="UP001230156"/>
    </source>
</evidence>
<feature type="signal peptide" evidence="1">
    <location>
        <begin position="1"/>
        <end position="21"/>
    </location>
</feature>
<dbReference type="Proteomes" id="UP001230156">
    <property type="component" value="Unassembled WGS sequence"/>
</dbReference>
<accession>A0ABU0YI52</accession>
<feature type="chain" id="PRO_5046666934" evidence="1">
    <location>
        <begin position="22"/>
        <end position="130"/>
    </location>
</feature>
<reference evidence="3" key="1">
    <citation type="submission" date="2023-08" db="EMBL/GenBank/DDBJ databases">
        <title>Rhodospirillaceae gen. nov., a novel taxon isolated from the Yangtze River Yuezi River estuary sludge.</title>
        <authorList>
            <person name="Ruan L."/>
        </authorList>
    </citation>
    <scope>NUCLEOTIDE SEQUENCE [LARGE SCALE GENOMIC DNA]</scope>
    <source>
        <strain evidence="3">R-7</strain>
    </source>
</reference>